<evidence type="ECO:0000313" key="2">
    <source>
        <dbReference type="EMBL" id="CAI5456342.1"/>
    </source>
</evidence>
<evidence type="ECO:0000256" key="1">
    <source>
        <dbReference type="SAM" id="Phobius"/>
    </source>
</evidence>
<dbReference type="AlphaFoldDB" id="A0A9P1NCB9"/>
<gene>
    <name evidence="2" type="ORF">CAMP_LOCUS18979</name>
</gene>
<feature type="transmembrane region" description="Helical" evidence="1">
    <location>
        <begin position="18"/>
        <end position="37"/>
    </location>
</feature>
<proteinExistence type="predicted"/>
<sequence length="225" mass="25952">MTSENNTHNIFDDTPSEYLIISIPNGIFRYFLIPFVILMYSTPDEERKSIIYPIYKIIYILILADFISLTSTVLVILMFVGGCTDCGLLLVLLRLTLFVLPYIFGGNSSSMLFFLLIGVQRLIVILDFEKLEKYVQGKYLNRALTLIVFWMVLSNLIDVTDCPIEKYCAVYAILTDNFDCAKKQVDKSVTYTISHWKRLRDMMSCCKCCKNRVYVENLATTMPEN</sequence>
<dbReference type="Proteomes" id="UP001152747">
    <property type="component" value="Unassembled WGS sequence"/>
</dbReference>
<feature type="transmembrane region" description="Helical" evidence="1">
    <location>
        <begin position="57"/>
        <end position="80"/>
    </location>
</feature>
<evidence type="ECO:0000313" key="3">
    <source>
        <dbReference type="Proteomes" id="UP001152747"/>
    </source>
</evidence>
<organism evidence="2 3">
    <name type="scientific">Caenorhabditis angaria</name>
    <dbReference type="NCBI Taxonomy" id="860376"/>
    <lineage>
        <taxon>Eukaryota</taxon>
        <taxon>Metazoa</taxon>
        <taxon>Ecdysozoa</taxon>
        <taxon>Nematoda</taxon>
        <taxon>Chromadorea</taxon>
        <taxon>Rhabditida</taxon>
        <taxon>Rhabditina</taxon>
        <taxon>Rhabditomorpha</taxon>
        <taxon>Rhabditoidea</taxon>
        <taxon>Rhabditidae</taxon>
        <taxon>Peloderinae</taxon>
        <taxon>Caenorhabditis</taxon>
    </lineage>
</organism>
<keyword evidence="3" id="KW-1185">Reference proteome</keyword>
<reference evidence="2" key="1">
    <citation type="submission" date="2022-11" db="EMBL/GenBank/DDBJ databases">
        <authorList>
            <person name="Kikuchi T."/>
        </authorList>
    </citation>
    <scope>NUCLEOTIDE SEQUENCE</scope>
    <source>
        <strain evidence="2">PS1010</strain>
    </source>
</reference>
<feature type="transmembrane region" description="Helical" evidence="1">
    <location>
        <begin position="140"/>
        <end position="157"/>
    </location>
</feature>
<comment type="caution">
    <text evidence="2">The sequence shown here is derived from an EMBL/GenBank/DDBJ whole genome shotgun (WGS) entry which is preliminary data.</text>
</comment>
<accession>A0A9P1NCB9</accession>
<name>A0A9P1NCB9_9PELO</name>
<keyword evidence="1" id="KW-1133">Transmembrane helix</keyword>
<protein>
    <submittedName>
        <fullName evidence="2">Uncharacterized protein</fullName>
    </submittedName>
</protein>
<keyword evidence="1" id="KW-0812">Transmembrane</keyword>
<keyword evidence="1" id="KW-0472">Membrane</keyword>
<dbReference type="EMBL" id="CANHGI010000006">
    <property type="protein sequence ID" value="CAI5456342.1"/>
    <property type="molecule type" value="Genomic_DNA"/>
</dbReference>